<reference evidence="4" key="1">
    <citation type="submission" date="2016-04" db="EMBL/GenBank/DDBJ databases">
        <authorList>
            <person name="Zhang B."/>
        </authorList>
    </citation>
    <scope>NUCLEOTIDE SEQUENCE [LARGE SCALE GENOMIC DNA]</scope>
    <source>
        <strain evidence="4">S10</strain>
    </source>
</reference>
<dbReference type="Gene3D" id="3.40.50.720">
    <property type="entry name" value="NAD(P)-binding Rossmann-like Domain"/>
    <property type="match status" value="1"/>
</dbReference>
<dbReference type="PRINTS" id="PR00081">
    <property type="entry name" value="GDHRDH"/>
</dbReference>
<dbReference type="STRING" id="1783515.A4E84_32950"/>
<gene>
    <name evidence="3" type="ORF">A4E84_32950</name>
</gene>
<evidence type="ECO:0000256" key="2">
    <source>
        <dbReference type="ARBA" id="ARBA00023002"/>
    </source>
</evidence>
<dbReference type="InterPro" id="IPR002347">
    <property type="entry name" value="SDR_fam"/>
</dbReference>
<dbReference type="PANTHER" id="PTHR24321">
    <property type="entry name" value="DEHYDROGENASES, SHORT CHAIN"/>
    <property type="match status" value="1"/>
</dbReference>
<dbReference type="FunFam" id="3.40.50.720:FF:000084">
    <property type="entry name" value="Short-chain dehydrogenase reductase"/>
    <property type="match status" value="1"/>
</dbReference>
<dbReference type="KEGG" id="stsi:A4E84_32950"/>
<dbReference type="EMBL" id="CP015098">
    <property type="protein sequence ID" value="AMW13887.1"/>
    <property type="molecule type" value="Genomic_DNA"/>
</dbReference>
<dbReference type="Proteomes" id="UP000076096">
    <property type="component" value="Chromosome"/>
</dbReference>
<evidence type="ECO:0000313" key="4">
    <source>
        <dbReference type="Proteomes" id="UP000076096"/>
    </source>
</evidence>
<evidence type="ECO:0008006" key="5">
    <source>
        <dbReference type="Google" id="ProtNLM"/>
    </source>
</evidence>
<accession>A0A143C8Y8</accession>
<evidence type="ECO:0000313" key="3">
    <source>
        <dbReference type="EMBL" id="AMW13887.1"/>
    </source>
</evidence>
<organism evidence="3 4">
    <name type="scientific">Streptomyces qaidamensis</name>
    <dbReference type="NCBI Taxonomy" id="1783515"/>
    <lineage>
        <taxon>Bacteria</taxon>
        <taxon>Bacillati</taxon>
        <taxon>Actinomycetota</taxon>
        <taxon>Actinomycetes</taxon>
        <taxon>Kitasatosporales</taxon>
        <taxon>Streptomycetaceae</taxon>
        <taxon>Streptomyces</taxon>
        <taxon>Streptomyces aurantiacus group</taxon>
    </lineage>
</organism>
<dbReference type="InterPro" id="IPR036291">
    <property type="entry name" value="NAD(P)-bd_dom_sf"/>
</dbReference>
<proteinExistence type="inferred from homology"/>
<keyword evidence="2" id="KW-0560">Oxidoreductase</keyword>
<dbReference type="RefSeq" id="WP_062930040.1">
    <property type="nucleotide sequence ID" value="NZ_CP015098.1"/>
</dbReference>
<name>A0A143C8Y8_9ACTN</name>
<keyword evidence="4" id="KW-1185">Reference proteome</keyword>
<sequence length="255" mass="26284">MDGLEGKVVVFAGGGGIAQATAEILGAGGAKVIVGDIDADSAGAVVQAAKSAGGEGLAVTVDIADQEQVRKHMELAVREYGRIDGLFNVAANIHPDEVAKDTHAVDIDLGAWQRSIDVNLTSYLLTLERALPHMITGGGGSVVNILSAAAYAGMPDKVAHSVTKAGLTALTRHVAGKYGKHGIRANGVAPGRALTEQTKLNLPSEYQDLALRATPSPRQGKPEDIGSMVAFLLSDRSAWINGQMLSVGGGSTMRP</sequence>
<comment type="similarity">
    <text evidence="1">Belongs to the short-chain dehydrogenases/reductases (SDR) family.</text>
</comment>
<dbReference type="CDD" id="cd05233">
    <property type="entry name" value="SDR_c"/>
    <property type="match status" value="1"/>
</dbReference>
<dbReference type="GO" id="GO:0016491">
    <property type="term" value="F:oxidoreductase activity"/>
    <property type="evidence" value="ECO:0007669"/>
    <property type="project" value="UniProtKB-KW"/>
</dbReference>
<protein>
    <recommendedName>
        <fullName evidence="5">Oxidoreductase</fullName>
    </recommendedName>
</protein>
<dbReference type="AlphaFoldDB" id="A0A143C8Y8"/>
<dbReference type="Pfam" id="PF13561">
    <property type="entry name" value="adh_short_C2"/>
    <property type="match status" value="1"/>
</dbReference>
<dbReference type="PANTHER" id="PTHR24321:SF8">
    <property type="entry name" value="ESTRADIOL 17-BETA-DEHYDROGENASE 8-RELATED"/>
    <property type="match status" value="1"/>
</dbReference>
<evidence type="ECO:0000256" key="1">
    <source>
        <dbReference type="ARBA" id="ARBA00006484"/>
    </source>
</evidence>
<dbReference type="SUPFAM" id="SSF51735">
    <property type="entry name" value="NAD(P)-binding Rossmann-fold domains"/>
    <property type="match status" value="1"/>
</dbReference>